<name>A0A9P9FRT9_9HYPO</name>
<gene>
    <name evidence="2" type="ORF">EDB81DRAFT_895763</name>
</gene>
<feature type="region of interest" description="Disordered" evidence="1">
    <location>
        <begin position="1"/>
        <end position="20"/>
    </location>
</feature>
<dbReference type="OrthoDB" id="424974at2759"/>
<feature type="compositionally biased region" description="Polar residues" evidence="1">
    <location>
        <begin position="281"/>
        <end position="290"/>
    </location>
</feature>
<protein>
    <submittedName>
        <fullName evidence="2">Uncharacterized protein</fullName>
    </submittedName>
</protein>
<dbReference type="AlphaFoldDB" id="A0A9P9FRT9"/>
<proteinExistence type="predicted"/>
<feature type="compositionally biased region" description="Polar residues" evidence="1">
    <location>
        <begin position="1"/>
        <end position="12"/>
    </location>
</feature>
<keyword evidence="3" id="KW-1185">Reference proteome</keyword>
<evidence type="ECO:0000313" key="2">
    <source>
        <dbReference type="EMBL" id="KAH7175290.1"/>
    </source>
</evidence>
<reference evidence="2" key="1">
    <citation type="journal article" date="2021" name="Nat. Commun.">
        <title>Genetic determinants of endophytism in the Arabidopsis root mycobiome.</title>
        <authorList>
            <person name="Mesny F."/>
            <person name="Miyauchi S."/>
            <person name="Thiergart T."/>
            <person name="Pickel B."/>
            <person name="Atanasova L."/>
            <person name="Karlsson M."/>
            <person name="Huettel B."/>
            <person name="Barry K.W."/>
            <person name="Haridas S."/>
            <person name="Chen C."/>
            <person name="Bauer D."/>
            <person name="Andreopoulos W."/>
            <person name="Pangilinan J."/>
            <person name="LaButti K."/>
            <person name="Riley R."/>
            <person name="Lipzen A."/>
            <person name="Clum A."/>
            <person name="Drula E."/>
            <person name="Henrissat B."/>
            <person name="Kohler A."/>
            <person name="Grigoriev I.V."/>
            <person name="Martin F.M."/>
            <person name="Hacquard S."/>
        </authorList>
    </citation>
    <scope>NUCLEOTIDE SEQUENCE</scope>
    <source>
        <strain evidence="2">MPI-CAGE-AT-0147</strain>
    </source>
</reference>
<feature type="region of interest" description="Disordered" evidence="1">
    <location>
        <begin position="267"/>
        <end position="290"/>
    </location>
</feature>
<evidence type="ECO:0000256" key="1">
    <source>
        <dbReference type="SAM" id="MobiDB-lite"/>
    </source>
</evidence>
<sequence length="399" mass="44709">MDLQASFSQASKPLTDLDDAEGSISIPAHINDRDLAPATTYEVPEKEELTDITFSPITFNALPSGRQVITSLQQDMSMEDVAEESIEDTAGSSLDLRLQTMQQFEEKAFTLLRFCDPESSQYAWFTWHNTQCFVAAVRLPALRPIKPTGGKAPTRSLNANHTELLNLTLTVLEKVRLVHTDPRGEGFRWCVNIPWHALAIAFAECCACDDAVLLGRVWPLVEASYQRHRDAIANQKEPVFQGPLAKLFDRTRERLALVLDKDDASNMSQSEGPVVDLSGASGITPTSESESAIGLTDSTHMPQLGWNLTPISIDNRLEMDEIPALDPSFSTEVSDESWRMWEEFLTDISIEGSQSPSMFLYENLNNRGCYQAERHLCNVLIILGTLQFPMRQFPMRLWP</sequence>
<comment type="caution">
    <text evidence="2">The sequence shown here is derived from an EMBL/GenBank/DDBJ whole genome shotgun (WGS) entry which is preliminary data.</text>
</comment>
<organism evidence="2 3">
    <name type="scientific">Dactylonectria macrodidyma</name>
    <dbReference type="NCBI Taxonomy" id="307937"/>
    <lineage>
        <taxon>Eukaryota</taxon>
        <taxon>Fungi</taxon>
        <taxon>Dikarya</taxon>
        <taxon>Ascomycota</taxon>
        <taxon>Pezizomycotina</taxon>
        <taxon>Sordariomycetes</taxon>
        <taxon>Hypocreomycetidae</taxon>
        <taxon>Hypocreales</taxon>
        <taxon>Nectriaceae</taxon>
        <taxon>Dactylonectria</taxon>
    </lineage>
</organism>
<accession>A0A9P9FRT9</accession>
<dbReference type="Proteomes" id="UP000738349">
    <property type="component" value="Unassembled WGS sequence"/>
</dbReference>
<dbReference type="EMBL" id="JAGMUV010000001">
    <property type="protein sequence ID" value="KAH7175290.1"/>
    <property type="molecule type" value="Genomic_DNA"/>
</dbReference>
<evidence type="ECO:0000313" key="3">
    <source>
        <dbReference type="Proteomes" id="UP000738349"/>
    </source>
</evidence>